<proteinExistence type="predicted"/>
<evidence type="ECO:0000256" key="5">
    <source>
        <dbReference type="SAM" id="MobiDB-lite"/>
    </source>
</evidence>
<sequence>MSRGNNTISSQHNDIQGNDELIRTYSDSLEHNISHDDSLLGVFYGIGMNVNNVLGSGIVTTPGIIWKSVKSPVIVLILWFIGGLVSMAGSLSYVELGAMHKISGGETKYLQTAYPKPKLMMSYLFSFMFIFAIRPGIISAVLQSAAQYFWYTITGSSLEKVGDKNGWELGFAPFWSIKLIAIIILFIITVYHMLSNRWASYINQTLAIIKFSTYLTIAIVGISRLFLDREKSLSNWQVPLEGDTNIAAYSSSVLLIMFAYNGWNNLNYSLDEFKNPEKKLIFSNSISVGIVSIMYLLVNVAFITVVPKVDVDNETTNETIAASFFSQLFKSEIVVRIFTLLIVLSVIGTAASTVWSGSRVIVAAARSNFFPVYSDQLKTWHEDYNTPVNALLAQFIWCSLIILFVGSSFKITSFQLFSKFAMYSFWIFYLATGVGLLVLRHKRPDKHRPFKVCYGFLFIALMLWYILYYNWETEKGNELKDEEDETQMKGAEKEDHTEPENIKFYAGPSRSK</sequence>
<feature type="transmembrane region" description="Helical" evidence="6">
    <location>
        <begin position="206"/>
        <end position="226"/>
    </location>
</feature>
<evidence type="ECO:0000256" key="6">
    <source>
        <dbReference type="SAM" id="Phobius"/>
    </source>
</evidence>
<comment type="caution">
    <text evidence="7">The sequence shown here is derived from an EMBL/GenBank/DDBJ whole genome shotgun (WGS) entry which is preliminary data.</text>
</comment>
<feature type="transmembrane region" description="Helical" evidence="6">
    <location>
        <begin position="73"/>
        <end position="94"/>
    </location>
</feature>
<feature type="transmembrane region" description="Helical" evidence="6">
    <location>
        <begin position="333"/>
        <end position="356"/>
    </location>
</feature>
<keyword evidence="4 6" id="KW-0472">Membrane</keyword>
<evidence type="ECO:0000256" key="1">
    <source>
        <dbReference type="ARBA" id="ARBA00004141"/>
    </source>
</evidence>
<dbReference type="InterPro" id="IPR050598">
    <property type="entry name" value="AminoAcid_Transporter"/>
</dbReference>
<feature type="transmembrane region" description="Helical" evidence="6">
    <location>
        <begin position="388"/>
        <end position="409"/>
    </location>
</feature>
<feature type="region of interest" description="Disordered" evidence="5">
    <location>
        <begin position="480"/>
        <end position="512"/>
    </location>
</feature>
<dbReference type="Gene3D" id="1.20.1740.10">
    <property type="entry name" value="Amino acid/polyamine transporter I"/>
    <property type="match status" value="1"/>
</dbReference>
<organism evidence="7 8">
    <name type="scientific">Funneliformis caledonium</name>
    <dbReference type="NCBI Taxonomy" id="1117310"/>
    <lineage>
        <taxon>Eukaryota</taxon>
        <taxon>Fungi</taxon>
        <taxon>Fungi incertae sedis</taxon>
        <taxon>Mucoromycota</taxon>
        <taxon>Glomeromycotina</taxon>
        <taxon>Glomeromycetes</taxon>
        <taxon>Glomerales</taxon>
        <taxon>Glomeraceae</taxon>
        <taxon>Funneliformis</taxon>
    </lineage>
</organism>
<feature type="transmembrane region" description="Helical" evidence="6">
    <location>
        <begin position="284"/>
        <end position="306"/>
    </location>
</feature>
<dbReference type="GO" id="GO:0016020">
    <property type="term" value="C:membrane"/>
    <property type="evidence" value="ECO:0007669"/>
    <property type="project" value="UniProtKB-SubCell"/>
</dbReference>
<evidence type="ECO:0000256" key="3">
    <source>
        <dbReference type="ARBA" id="ARBA00022989"/>
    </source>
</evidence>
<comment type="subcellular location">
    <subcellularLocation>
        <location evidence="1">Membrane</location>
        <topology evidence="1">Multi-pass membrane protein</topology>
    </subcellularLocation>
</comment>
<dbReference type="PANTHER" id="PTHR11785">
    <property type="entry name" value="AMINO ACID TRANSPORTER"/>
    <property type="match status" value="1"/>
</dbReference>
<keyword evidence="8" id="KW-1185">Reference proteome</keyword>
<dbReference type="GO" id="GO:0015179">
    <property type="term" value="F:L-amino acid transmembrane transporter activity"/>
    <property type="evidence" value="ECO:0007669"/>
    <property type="project" value="TreeGrafter"/>
</dbReference>
<dbReference type="PIRSF" id="PIRSF006060">
    <property type="entry name" value="AA_transporter"/>
    <property type="match status" value="1"/>
</dbReference>
<evidence type="ECO:0000256" key="4">
    <source>
        <dbReference type="ARBA" id="ARBA00023136"/>
    </source>
</evidence>
<feature type="transmembrane region" description="Helical" evidence="6">
    <location>
        <begin position="171"/>
        <end position="194"/>
    </location>
</feature>
<evidence type="ECO:0000256" key="2">
    <source>
        <dbReference type="ARBA" id="ARBA00022692"/>
    </source>
</evidence>
<keyword evidence="2 6" id="KW-0812">Transmembrane</keyword>
<dbReference type="Pfam" id="PF13520">
    <property type="entry name" value="AA_permease_2"/>
    <property type="match status" value="1"/>
</dbReference>
<keyword evidence="3 6" id="KW-1133">Transmembrane helix</keyword>
<dbReference type="InterPro" id="IPR002293">
    <property type="entry name" value="AA/rel_permease1"/>
</dbReference>
<dbReference type="PANTHER" id="PTHR11785:SF353">
    <property type="entry name" value="METHIONINE TRANSPORTER (EUROFUNG)"/>
    <property type="match status" value="1"/>
</dbReference>
<dbReference type="AlphaFoldDB" id="A0A9N9B9K5"/>
<feature type="transmembrane region" description="Helical" evidence="6">
    <location>
        <begin position="246"/>
        <end position="263"/>
    </location>
</feature>
<evidence type="ECO:0000313" key="7">
    <source>
        <dbReference type="EMBL" id="CAG8558019.1"/>
    </source>
</evidence>
<feature type="compositionally biased region" description="Basic and acidic residues" evidence="5">
    <location>
        <begin position="486"/>
        <end position="501"/>
    </location>
</feature>
<accession>A0A9N9B9K5</accession>
<dbReference type="OrthoDB" id="10062876at2759"/>
<name>A0A9N9B9K5_9GLOM</name>
<gene>
    <name evidence="7" type="ORF">FCALED_LOCUS6455</name>
</gene>
<reference evidence="7" key="1">
    <citation type="submission" date="2021-06" db="EMBL/GenBank/DDBJ databases">
        <authorList>
            <person name="Kallberg Y."/>
            <person name="Tangrot J."/>
            <person name="Rosling A."/>
        </authorList>
    </citation>
    <scope>NUCLEOTIDE SEQUENCE</scope>
    <source>
        <strain evidence="7">UK204</strain>
    </source>
</reference>
<protein>
    <submittedName>
        <fullName evidence="7">2139_t:CDS:1</fullName>
    </submittedName>
</protein>
<feature type="transmembrane region" description="Helical" evidence="6">
    <location>
        <begin position="452"/>
        <end position="471"/>
    </location>
</feature>
<feature type="transmembrane region" description="Helical" evidence="6">
    <location>
        <begin position="421"/>
        <end position="440"/>
    </location>
</feature>
<dbReference type="Proteomes" id="UP000789570">
    <property type="component" value="Unassembled WGS sequence"/>
</dbReference>
<feature type="transmembrane region" description="Helical" evidence="6">
    <location>
        <begin position="123"/>
        <end position="151"/>
    </location>
</feature>
<evidence type="ECO:0000313" key="8">
    <source>
        <dbReference type="Proteomes" id="UP000789570"/>
    </source>
</evidence>
<dbReference type="EMBL" id="CAJVPQ010001545">
    <property type="protein sequence ID" value="CAG8558019.1"/>
    <property type="molecule type" value="Genomic_DNA"/>
</dbReference>